<dbReference type="SUPFAM" id="SSF63825">
    <property type="entry name" value="YWTD domain"/>
    <property type="match status" value="1"/>
</dbReference>
<name>A0A4V0NE06_SORCE</name>
<feature type="chain" id="PRO_5020772929" evidence="1">
    <location>
        <begin position="35"/>
        <end position="390"/>
    </location>
</feature>
<organism evidence="2 3">
    <name type="scientific">Sorangium cellulosum</name>
    <name type="common">Polyangium cellulosum</name>
    <dbReference type="NCBI Taxonomy" id="56"/>
    <lineage>
        <taxon>Bacteria</taxon>
        <taxon>Pseudomonadati</taxon>
        <taxon>Myxococcota</taxon>
        <taxon>Polyangia</taxon>
        <taxon>Polyangiales</taxon>
        <taxon>Polyangiaceae</taxon>
        <taxon>Sorangium</taxon>
    </lineage>
</organism>
<dbReference type="InterPro" id="IPR006311">
    <property type="entry name" value="TAT_signal"/>
</dbReference>
<evidence type="ECO:0000256" key="1">
    <source>
        <dbReference type="SAM" id="SignalP"/>
    </source>
</evidence>
<protein>
    <submittedName>
        <fullName evidence="2">Translocation protein TolB</fullName>
    </submittedName>
</protein>
<reference evidence="2 3" key="1">
    <citation type="submission" date="2015-09" db="EMBL/GenBank/DDBJ databases">
        <title>Sorangium comparison.</title>
        <authorList>
            <person name="Zaburannyi N."/>
            <person name="Bunk B."/>
            <person name="Overmann J."/>
            <person name="Mueller R."/>
        </authorList>
    </citation>
    <scope>NUCLEOTIDE SEQUENCE [LARGE SCALE GENOMIC DNA]</scope>
    <source>
        <strain evidence="2 3">So ceGT47</strain>
    </source>
</reference>
<feature type="signal peptide" evidence="1">
    <location>
        <begin position="1"/>
        <end position="34"/>
    </location>
</feature>
<dbReference type="Proteomes" id="UP000295781">
    <property type="component" value="Chromosome"/>
</dbReference>
<evidence type="ECO:0000313" key="2">
    <source>
        <dbReference type="EMBL" id="AUX24502.1"/>
    </source>
</evidence>
<dbReference type="InterPro" id="IPR011042">
    <property type="entry name" value="6-blade_b-propeller_TolB-like"/>
</dbReference>
<sequence>MRTIARMKRRDLLRTSAATAAFALGSRFWRHAFAAPARPGTSPYGPLAATPDGNWLRLPAGFTSRVIAMTGVPVAGTSHIWHVAPDGGACFPLADGGWAYTSNSEVPLIGGAAVVRFDAGGRVTGADTILSGTTSNCAGGPTPWGTWLSCEEWDGGNVFECYLDGRPAERRSDLGTFAHEAVAVDPDERRLYLTEDRPNGRFYRFTPDRYPSLASGRLEAARVSFGADRMSGTVTWTRVEKWLPAALNPFTSGRTTAFDGGEGCWYDDGVVYFTTKGDNRVWAYTPASSSIECIYAADLSPESPLRGVDNLVVSRSGDLFVAEDGDDMQICLITPDRVVAPFLKLDGHAGSEITGPAFNPAGDRLYFSSQRGLDGIGIGVTFEVSGPFRR</sequence>
<proteinExistence type="predicted"/>
<dbReference type="SUPFAM" id="SSF75011">
    <property type="entry name" value="3-carboxy-cis,cis-mucoante lactonizing enzyme"/>
    <property type="match status" value="1"/>
</dbReference>
<gene>
    <name evidence="2" type="primary">tolB</name>
    <name evidence="2" type="ORF">SOCEGT47_050400</name>
</gene>
<dbReference type="Pfam" id="PF05787">
    <property type="entry name" value="PhoX"/>
    <property type="match status" value="2"/>
</dbReference>
<dbReference type="PROSITE" id="PS51318">
    <property type="entry name" value="TAT"/>
    <property type="match status" value="1"/>
</dbReference>
<keyword evidence="1" id="KW-0732">Signal</keyword>
<dbReference type="EMBL" id="CP012670">
    <property type="protein sequence ID" value="AUX24502.1"/>
    <property type="molecule type" value="Genomic_DNA"/>
</dbReference>
<dbReference type="AlphaFoldDB" id="A0A4V0NE06"/>
<dbReference type="InterPro" id="IPR008557">
    <property type="entry name" value="PhoX"/>
</dbReference>
<evidence type="ECO:0000313" key="3">
    <source>
        <dbReference type="Proteomes" id="UP000295781"/>
    </source>
</evidence>
<dbReference type="PANTHER" id="PTHR35399:SF2">
    <property type="entry name" value="DUF839 DOMAIN-CONTAINING PROTEIN"/>
    <property type="match status" value="1"/>
</dbReference>
<dbReference type="Gene3D" id="2.120.10.30">
    <property type="entry name" value="TolB, C-terminal domain"/>
    <property type="match status" value="1"/>
</dbReference>
<dbReference type="PANTHER" id="PTHR35399">
    <property type="entry name" value="SLR8030 PROTEIN"/>
    <property type="match status" value="1"/>
</dbReference>
<accession>A0A4V0NE06</accession>